<evidence type="ECO:0000313" key="2">
    <source>
        <dbReference type="EMBL" id="KAA1115198.1"/>
    </source>
</evidence>
<name>A0A5B0QPR5_PUCGR</name>
<comment type="caution">
    <text evidence="2">The sequence shown here is derived from an EMBL/GenBank/DDBJ whole genome shotgun (WGS) entry which is preliminary data.</text>
</comment>
<dbReference type="AlphaFoldDB" id="A0A5B0QPR5"/>
<dbReference type="EMBL" id="VSWC01000014">
    <property type="protein sequence ID" value="KAA1115198.1"/>
    <property type="molecule type" value="Genomic_DNA"/>
</dbReference>
<evidence type="ECO:0000256" key="1">
    <source>
        <dbReference type="SAM" id="MobiDB-lite"/>
    </source>
</evidence>
<protein>
    <submittedName>
        <fullName evidence="2">Uncharacterized protein</fullName>
    </submittedName>
</protein>
<accession>A0A5B0QPR5</accession>
<sequence length="97" mass="10515">MKGGVSAADEVEEQLGCVSAAEKDMGISQGPAAEWGRSCGLRYAAHSRGHRRLYMTGYPKGYPDIRQDFGRKRTSAPAGGYPPADSGYPRRIICDHL</sequence>
<evidence type="ECO:0000313" key="3">
    <source>
        <dbReference type="Proteomes" id="UP000324748"/>
    </source>
</evidence>
<feature type="region of interest" description="Disordered" evidence="1">
    <location>
        <begin position="65"/>
        <end position="87"/>
    </location>
</feature>
<organism evidence="2 3">
    <name type="scientific">Puccinia graminis f. sp. tritici</name>
    <dbReference type="NCBI Taxonomy" id="56615"/>
    <lineage>
        <taxon>Eukaryota</taxon>
        <taxon>Fungi</taxon>
        <taxon>Dikarya</taxon>
        <taxon>Basidiomycota</taxon>
        <taxon>Pucciniomycotina</taxon>
        <taxon>Pucciniomycetes</taxon>
        <taxon>Pucciniales</taxon>
        <taxon>Pucciniaceae</taxon>
        <taxon>Puccinia</taxon>
    </lineage>
</organism>
<reference evidence="2 3" key="1">
    <citation type="submission" date="2019-05" db="EMBL/GenBank/DDBJ databases">
        <title>Emergence of the Ug99 lineage of the wheat stem rust pathogen through somatic hybridization.</title>
        <authorList>
            <person name="Li F."/>
            <person name="Upadhyaya N.M."/>
            <person name="Sperschneider J."/>
            <person name="Matny O."/>
            <person name="Nguyen-Phuc H."/>
            <person name="Mago R."/>
            <person name="Raley C."/>
            <person name="Miller M.E."/>
            <person name="Silverstein K.A.T."/>
            <person name="Henningsen E."/>
            <person name="Hirsch C.D."/>
            <person name="Visser B."/>
            <person name="Pretorius Z.A."/>
            <person name="Steffenson B.J."/>
            <person name="Schwessinger B."/>
            <person name="Dodds P.N."/>
            <person name="Figueroa M."/>
        </authorList>
    </citation>
    <scope>NUCLEOTIDE SEQUENCE [LARGE SCALE GENOMIC DNA]</scope>
    <source>
        <strain evidence="2">21-0</strain>
    </source>
</reference>
<dbReference type="Proteomes" id="UP000324748">
    <property type="component" value="Unassembled WGS sequence"/>
</dbReference>
<proteinExistence type="predicted"/>
<keyword evidence="3" id="KW-1185">Reference proteome</keyword>
<gene>
    <name evidence="2" type="ORF">PGT21_033339</name>
</gene>